<dbReference type="EMBL" id="MU267658">
    <property type="protein sequence ID" value="KAH7912160.1"/>
    <property type="molecule type" value="Genomic_DNA"/>
</dbReference>
<accession>A0ACB8AFZ9</accession>
<name>A0ACB8AFZ9_9AGAM</name>
<organism evidence="1 2">
    <name type="scientific">Hygrophoropsis aurantiaca</name>
    <dbReference type="NCBI Taxonomy" id="72124"/>
    <lineage>
        <taxon>Eukaryota</taxon>
        <taxon>Fungi</taxon>
        <taxon>Dikarya</taxon>
        <taxon>Basidiomycota</taxon>
        <taxon>Agaricomycotina</taxon>
        <taxon>Agaricomycetes</taxon>
        <taxon>Agaricomycetidae</taxon>
        <taxon>Boletales</taxon>
        <taxon>Coniophorineae</taxon>
        <taxon>Hygrophoropsidaceae</taxon>
        <taxon>Hygrophoropsis</taxon>
    </lineage>
</organism>
<evidence type="ECO:0000313" key="1">
    <source>
        <dbReference type="EMBL" id="KAH7912160.1"/>
    </source>
</evidence>
<sequence>MSTNSMIARWTPLFIGSTVSFTMYGTILSQYGFYLFAFPDDKMFLKALVSSVFVLDTMSTYGALHYQWEIFIRCHKNISADCQAVIPWQAYMSMILGFHLTFVVQSFYAHRVWIMSGHNSPITAGVVALALAQLVTGMVCSGHVIRTGSTAAMFDSLATGGANAAASATCDILITSAIFYYLRLKRTDFRRREAPIERITKVFINSGLFTCMASLITLVLYCMQGRSYMIGAIGTALGKSYVNSMLAVLNARKLIRERKSTIVPMELQTL</sequence>
<keyword evidence="2" id="KW-1185">Reference proteome</keyword>
<evidence type="ECO:0000313" key="2">
    <source>
        <dbReference type="Proteomes" id="UP000790377"/>
    </source>
</evidence>
<proteinExistence type="predicted"/>
<comment type="caution">
    <text evidence="1">The sequence shown here is derived from an EMBL/GenBank/DDBJ whole genome shotgun (WGS) entry which is preliminary data.</text>
</comment>
<dbReference type="Proteomes" id="UP000790377">
    <property type="component" value="Unassembled WGS sequence"/>
</dbReference>
<reference evidence="1" key="1">
    <citation type="journal article" date="2021" name="New Phytol.">
        <title>Evolutionary innovations through gain and loss of genes in the ectomycorrhizal Boletales.</title>
        <authorList>
            <person name="Wu G."/>
            <person name="Miyauchi S."/>
            <person name="Morin E."/>
            <person name="Kuo A."/>
            <person name="Drula E."/>
            <person name="Varga T."/>
            <person name="Kohler A."/>
            <person name="Feng B."/>
            <person name="Cao Y."/>
            <person name="Lipzen A."/>
            <person name="Daum C."/>
            <person name="Hundley H."/>
            <person name="Pangilinan J."/>
            <person name="Johnson J."/>
            <person name="Barry K."/>
            <person name="LaButti K."/>
            <person name="Ng V."/>
            <person name="Ahrendt S."/>
            <person name="Min B."/>
            <person name="Choi I.G."/>
            <person name="Park H."/>
            <person name="Plett J.M."/>
            <person name="Magnuson J."/>
            <person name="Spatafora J.W."/>
            <person name="Nagy L.G."/>
            <person name="Henrissat B."/>
            <person name="Grigoriev I.V."/>
            <person name="Yang Z.L."/>
            <person name="Xu J."/>
            <person name="Martin F.M."/>
        </authorList>
    </citation>
    <scope>NUCLEOTIDE SEQUENCE</scope>
    <source>
        <strain evidence="1">ATCC 28755</strain>
    </source>
</reference>
<gene>
    <name evidence="1" type="ORF">BJ138DRAFT_832207</name>
</gene>
<protein>
    <submittedName>
        <fullName evidence="1">Uncharacterized protein</fullName>
    </submittedName>
</protein>